<protein>
    <recommendedName>
        <fullName evidence="1">N-acetyltransferase domain-containing protein</fullName>
    </recommendedName>
</protein>
<evidence type="ECO:0000313" key="3">
    <source>
        <dbReference type="Proteomes" id="UP000272025"/>
    </source>
</evidence>
<dbReference type="RefSeq" id="XP_028468681.1">
    <property type="nucleotide sequence ID" value="XM_028611243.1"/>
</dbReference>
<name>A0A3N2Q2N1_SODAK</name>
<dbReference type="Gene3D" id="3.40.630.30">
    <property type="match status" value="1"/>
</dbReference>
<proteinExistence type="predicted"/>
<dbReference type="CDD" id="cd04301">
    <property type="entry name" value="NAT_SF"/>
    <property type="match status" value="1"/>
</dbReference>
<dbReference type="GO" id="GO:0016747">
    <property type="term" value="F:acyltransferase activity, transferring groups other than amino-acyl groups"/>
    <property type="evidence" value="ECO:0007669"/>
    <property type="project" value="InterPro"/>
</dbReference>
<accession>A0A3N2Q2N1</accession>
<dbReference type="GeneID" id="39579721"/>
<gene>
    <name evidence="2" type="ORF">SODALDRAFT_330601</name>
</gene>
<evidence type="ECO:0000313" key="2">
    <source>
        <dbReference type="EMBL" id="ROT40875.1"/>
    </source>
</evidence>
<dbReference type="Pfam" id="PF00583">
    <property type="entry name" value="Acetyltransf_1"/>
    <property type="match status" value="1"/>
</dbReference>
<reference evidence="2 3" key="1">
    <citation type="journal article" date="2018" name="Mol. Ecol.">
        <title>The obligate alkalophilic soda-lake fungus Sodiomyces alkalinus has shifted to a protein diet.</title>
        <authorList>
            <person name="Grum-Grzhimaylo A.A."/>
            <person name="Falkoski D.L."/>
            <person name="van den Heuvel J."/>
            <person name="Valero-Jimenez C.A."/>
            <person name="Min B."/>
            <person name="Choi I.G."/>
            <person name="Lipzen A."/>
            <person name="Daum C.G."/>
            <person name="Aanen D.K."/>
            <person name="Tsang A."/>
            <person name="Henrissat B."/>
            <person name="Bilanenko E.N."/>
            <person name="de Vries R.P."/>
            <person name="van Kan J.A.L."/>
            <person name="Grigoriev I.V."/>
            <person name="Debets A.J.M."/>
        </authorList>
    </citation>
    <scope>NUCLEOTIDE SEQUENCE [LARGE SCALE GENOMIC DNA]</scope>
    <source>
        <strain evidence="2 3">F11</strain>
    </source>
</reference>
<evidence type="ECO:0000259" key="1">
    <source>
        <dbReference type="Pfam" id="PF00583"/>
    </source>
</evidence>
<sequence length="246" mass="27415">MSGEEVTEDMLEQATTLFSNNYGVWGAFPTGQQARRTGNRVKISAARLRAQCLPVHSNTAYAQVTIGGELAGHAFACRWTHLGRQVLWITQLVVHRKYRERRLATTLLLSLFDEKDEVFGIMSSHPAACKALVKAFGDLSLANTSLDFARNHAAGVISQSPIGYIRDAEIVGRLFHPEDNSGMVVGANSQFFVDHAEPLEALSVLQEEEQWPLGQLPDGHEFLFIFEREPLRRSRSSSSRRSPGRH</sequence>
<dbReference type="InterPro" id="IPR016181">
    <property type="entry name" value="Acyl_CoA_acyltransferase"/>
</dbReference>
<organism evidence="2 3">
    <name type="scientific">Sodiomyces alkalinus (strain CBS 110278 / VKM F-3762 / F11)</name>
    <name type="common">Alkaliphilic filamentous fungus</name>
    <dbReference type="NCBI Taxonomy" id="1314773"/>
    <lineage>
        <taxon>Eukaryota</taxon>
        <taxon>Fungi</taxon>
        <taxon>Dikarya</taxon>
        <taxon>Ascomycota</taxon>
        <taxon>Pezizomycotina</taxon>
        <taxon>Sordariomycetes</taxon>
        <taxon>Hypocreomycetidae</taxon>
        <taxon>Glomerellales</taxon>
        <taxon>Plectosphaerellaceae</taxon>
        <taxon>Sodiomyces</taxon>
    </lineage>
</organism>
<feature type="domain" description="N-acetyltransferase" evidence="1">
    <location>
        <begin position="56"/>
        <end position="114"/>
    </location>
</feature>
<dbReference type="STRING" id="1314773.A0A3N2Q2N1"/>
<dbReference type="InterPro" id="IPR000182">
    <property type="entry name" value="GNAT_dom"/>
</dbReference>
<dbReference type="Proteomes" id="UP000272025">
    <property type="component" value="Unassembled WGS sequence"/>
</dbReference>
<dbReference type="OrthoDB" id="2019666at2759"/>
<dbReference type="EMBL" id="ML119052">
    <property type="protein sequence ID" value="ROT40875.1"/>
    <property type="molecule type" value="Genomic_DNA"/>
</dbReference>
<keyword evidence="3" id="KW-1185">Reference proteome</keyword>
<dbReference type="SUPFAM" id="SSF55729">
    <property type="entry name" value="Acyl-CoA N-acyltransferases (Nat)"/>
    <property type="match status" value="1"/>
</dbReference>
<dbReference type="AlphaFoldDB" id="A0A3N2Q2N1"/>